<evidence type="ECO:0000313" key="11">
    <source>
        <dbReference type="Proteomes" id="UP001142489"/>
    </source>
</evidence>
<evidence type="ECO:0000256" key="6">
    <source>
        <dbReference type="ARBA" id="ARBA00023157"/>
    </source>
</evidence>
<keyword evidence="5" id="KW-0272">Extracellular matrix</keyword>
<protein>
    <recommendedName>
        <fullName evidence="9">Laminin EGF-like domain-containing protein</fullName>
    </recommendedName>
</protein>
<dbReference type="GO" id="GO:0009887">
    <property type="term" value="P:animal organ morphogenesis"/>
    <property type="evidence" value="ECO:0007669"/>
    <property type="project" value="TreeGrafter"/>
</dbReference>
<evidence type="ECO:0000256" key="1">
    <source>
        <dbReference type="ARBA" id="ARBA00002418"/>
    </source>
</evidence>
<dbReference type="OrthoDB" id="18487at2759"/>
<sequence>MYNASECVKNEYGKLACNCKHNTFGVDCEKCLPFYNDRPWRRATAESANECLPCNCNGRSHECFFDPELYRSTGHGGHCIGCF</sequence>
<dbReference type="AlphaFoldDB" id="A0A9Q0YA68"/>
<comment type="subcellular location">
    <subcellularLocation>
        <location evidence="2">Secreted</location>
        <location evidence="2">Extracellular space</location>
        <location evidence="2">Extracellular matrix</location>
        <location evidence="2">Basement membrane</location>
    </subcellularLocation>
</comment>
<dbReference type="FunFam" id="2.10.25.10:FF:000166">
    <property type="entry name" value="laminin subunit gamma-1"/>
    <property type="match status" value="1"/>
</dbReference>
<dbReference type="Proteomes" id="UP001142489">
    <property type="component" value="Unassembled WGS sequence"/>
</dbReference>
<evidence type="ECO:0000256" key="7">
    <source>
        <dbReference type="ARBA" id="ARBA00023180"/>
    </source>
</evidence>
<dbReference type="InterPro" id="IPR050440">
    <property type="entry name" value="Laminin/Netrin_ECM"/>
</dbReference>
<name>A0A9Q0YA68_9SAUR</name>
<keyword evidence="11" id="KW-1185">Reference proteome</keyword>
<feature type="domain" description="Laminin EGF-like" evidence="9">
    <location>
        <begin position="17"/>
        <end position="51"/>
    </location>
</feature>
<dbReference type="SUPFAM" id="SSF57196">
    <property type="entry name" value="EGF/Laminin"/>
    <property type="match status" value="1"/>
</dbReference>
<keyword evidence="4" id="KW-0677">Repeat</keyword>
<dbReference type="Gene3D" id="2.170.300.10">
    <property type="entry name" value="Tie2 ligand-binding domain superfamily"/>
    <property type="match status" value="1"/>
</dbReference>
<dbReference type="CDD" id="cd00055">
    <property type="entry name" value="EGF_Lam"/>
    <property type="match status" value="1"/>
</dbReference>
<gene>
    <name evidence="10" type="ORF">JRQ81_000783</name>
</gene>
<evidence type="ECO:0000256" key="5">
    <source>
        <dbReference type="ARBA" id="ARBA00022869"/>
    </source>
</evidence>
<evidence type="ECO:0000256" key="4">
    <source>
        <dbReference type="ARBA" id="ARBA00022737"/>
    </source>
</evidence>
<dbReference type="PANTHER" id="PTHR10574">
    <property type="entry name" value="NETRIN/LAMININ-RELATED"/>
    <property type="match status" value="1"/>
</dbReference>
<dbReference type="Pfam" id="PF00053">
    <property type="entry name" value="EGF_laminin"/>
    <property type="match status" value="1"/>
</dbReference>
<keyword evidence="8" id="KW-0424">Laminin EGF-like domain</keyword>
<dbReference type="PROSITE" id="PS01248">
    <property type="entry name" value="EGF_LAM_1"/>
    <property type="match status" value="1"/>
</dbReference>
<evidence type="ECO:0000256" key="3">
    <source>
        <dbReference type="ARBA" id="ARBA00022729"/>
    </source>
</evidence>
<keyword evidence="6" id="KW-1015">Disulfide bond</keyword>
<accession>A0A9Q0YA68</accession>
<dbReference type="PANTHER" id="PTHR10574:SF270">
    <property type="entry name" value="LAMININ SUBUNIT GAMMA-1"/>
    <property type="match status" value="1"/>
</dbReference>
<dbReference type="EMBL" id="JAPFRF010000001">
    <property type="protein sequence ID" value="KAJ7344833.1"/>
    <property type="molecule type" value="Genomic_DNA"/>
</dbReference>
<evidence type="ECO:0000313" key="10">
    <source>
        <dbReference type="EMBL" id="KAJ7344833.1"/>
    </source>
</evidence>
<keyword evidence="7" id="KW-0325">Glycoprotein</keyword>
<dbReference type="GO" id="GO:0005604">
    <property type="term" value="C:basement membrane"/>
    <property type="evidence" value="ECO:0007669"/>
    <property type="project" value="UniProtKB-SubCell"/>
</dbReference>
<feature type="non-terminal residue" evidence="10">
    <location>
        <position position="83"/>
    </location>
</feature>
<dbReference type="GO" id="GO:0009888">
    <property type="term" value="P:tissue development"/>
    <property type="evidence" value="ECO:0007669"/>
    <property type="project" value="TreeGrafter"/>
</dbReference>
<keyword evidence="5" id="KW-0964">Secreted</keyword>
<comment type="function">
    <text evidence="1">Binding to cells via a high affinity receptor, laminin is thought to mediate the attachment, migration and organization of cells into tissues during embryonic development by interacting with other extracellular matrix components.</text>
</comment>
<keyword evidence="5" id="KW-0084">Basement membrane</keyword>
<evidence type="ECO:0000259" key="9">
    <source>
        <dbReference type="PROSITE" id="PS01248"/>
    </source>
</evidence>
<comment type="caution">
    <text evidence="10">The sequence shown here is derived from an EMBL/GenBank/DDBJ whole genome shotgun (WGS) entry which is preliminary data.</text>
</comment>
<keyword evidence="3" id="KW-0732">Signal</keyword>
<organism evidence="10 11">
    <name type="scientific">Phrynocephalus forsythii</name>
    <dbReference type="NCBI Taxonomy" id="171643"/>
    <lineage>
        <taxon>Eukaryota</taxon>
        <taxon>Metazoa</taxon>
        <taxon>Chordata</taxon>
        <taxon>Craniata</taxon>
        <taxon>Vertebrata</taxon>
        <taxon>Euteleostomi</taxon>
        <taxon>Lepidosauria</taxon>
        <taxon>Squamata</taxon>
        <taxon>Bifurcata</taxon>
        <taxon>Unidentata</taxon>
        <taxon>Episquamata</taxon>
        <taxon>Toxicofera</taxon>
        <taxon>Iguania</taxon>
        <taxon>Acrodonta</taxon>
        <taxon>Agamidae</taxon>
        <taxon>Agaminae</taxon>
        <taxon>Phrynocephalus</taxon>
    </lineage>
</organism>
<evidence type="ECO:0000256" key="8">
    <source>
        <dbReference type="ARBA" id="ARBA00023292"/>
    </source>
</evidence>
<reference evidence="10" key="1">
    <citation type="journal article" date="2023" name="DNA Res.">
        <title>Chromosome-level genome assembly of Phrynocephalus forsythii using third-generation DNA sequencing and Hi-C analysis.</title>
        <authorList>
            <person name="Qi Y."/>
            <person name="Zhao W."/>
            <person name="Zhao Y."/>
            <person name="Niu C."/>
            <person name="Cao S."/>
            <person name="Zhang Y."/>
        </authorList>
    </citation>
    <scope>NUCLEOTIDE SEQUENCE</scope>
    <source>
        <tissue evidence="10">Muscle</tissue>
    </source>
</reference>
<dbReference type="GO" id="GO:0007411">
    <property type="term" value="P:axon guidance"/>
    <property type="evidence" value="ECO:0007669"/>
    <property type="project" value="TreeGrafter"/>
</dbReference>
<evidence type="ECO:0000256" key="2">
    <source>
        <dbReference type="ARBA" id="ARBA00004302"/>
    </source>
</evidence>
<proteinExistence type="predicted"/>
<dbReference type="InterPro" id="IPR002049">
    <property type="entry name" value="LE_dom"/>
</dbReference>